<dbReference type="EMBL" id="CP129971">
    <property type="protein sequence ID" value="WMN11544.1"/>
    <property type="molecule type" value="Genomic_DNA"/>
</dbReference>
<dbReference type="Pfam" id="PF00106">
    <property type="entry name" value="adh_short"/>
    <property type="match status" value="1"/>
</dbReference>
<dbReference type="Proteomes" id="UP001230496">
    <property type="component" value="Chromosome"/>
</dbReference>
<sequence>MKILITGGTNGIGKGVAKILAGLDDPKNEIIILCRSEKLGKETIKEFKRTTSNTKISMVLCDLTKLSDVKSAIEEVQSKHKFLDGIFINAGIGYAAKRVETGDGMDSHFQVNYLSQFMLTLGLLNLLEKSENGGRVIFNVTTVKDKIFWDDIQMRNNWSFEKGIHQAMVAKRMFLNKLHNLYQEKKDSRLSFIGFEISETVWSNQVNIIPYFMKTMATLMKWLGQFISVEKCGEIMAPLFIENQKDSLNKSGKIITWKKNDFIVIKEKKDVLNQTLQDKLWEHSIRLCKDEKTSKIAENLCN</sequence>
<evidence type="ECO:0000313" key="3">
    <source>
        <dbReference type="Proteomes" id="UP001230496"/>
    </source>
</evidence>
<dbReference type="InterPro" id="IPR036291">
    <property type="entry name" value="NAD(P)-bd_dom_sf"/>
</dbReference>
<evidence type="ECO:0000256" key="1">
    <source>
        <dbReference type="ARBA" id="ARBA00023002"/>
    </source>
</evidence>
<dbReference type="PANTHER" id="PTHR43157:SF31">
    <property type="entry name" value="PHOSPHATIDYLINOSITOL-GLYCAN BIOSYNTHESIS CLASS F PROTEIN"/>
    <property type="match status" value="1"/>
</dbReference>
<gene>
    <name evidence="2" type="ORF">QYS49_38790</name>
</gene>
<name>A0AA51NAP1_9BACT</name>
<dbReference type="SUPFAM" id="SSF51735">
    <property type="entry name" value="NAD(P)-binding Rossmann-fold domains"/>
    <property type="match status" value="1"/>
</dbReference>
<proteinExistence type="predicted"/>
<dbReference type="KEGG" id="msaa:QYS49_38790"/>
<reference evidence="2 3" key="1">
    <citation type="submission" date="2023-08" db="EMBL/GenBank/DDBJ databases">
        <title>Comparative genomics and taxonomic characterization of three novel marine species of genus Marivirga.</title>
        <authorList>
            <person name="Muhammad N."/>
            <person name="Kim S.-G."/>
        </authorList>
    </citation>
    <scope>NUCLEOTIDE SEQUENCE [LARGE SCALE GENOMIC DNA]</scope>
    <source>
        <strain evidence="2 3">BDSF4-3</strain>
    </source>
</reference>
<accession>A0AA51NAP1</accession>
<evidence type="ECO:0000313" key="2">
    <source>
        <dbReference type="EMBL" id="WMN11544.1"/>
    </source>
</evidence>
<dbReference type="AlphaFoldDB" id="A0AA51NAP1"/>
<dbReference type="RefSeq" id="WP_308348891.1">
    <property type="nucleotide sequence ID" value="NZ_CP129971.1"/>
</dbReference>
<keyword evidence="1" id="KW-0560">Oxidoreductase</keyword>
<dbReference type="InterPro" id="IPR002347">
    <property type="entry name" value="SDR_fam"/>
</dbReference>
<dbReference type="PANTHER" id="PTHR43157">
    <property type="entry name" value="PHOSPHATIDYLINOSITOL-GLYCAN BIOSYNTHESIS CLASS F PROTEIN-RELATED"/>
    <property type="match status" value="1"/>
</dbReference>
<organism evidence="2 3">
    <name type="scientific">Marivirga salinarum</name>
    <dbReference type="NCBI Taxonomy" id="3059078"/>
    <lineage>
        <taxon>Bacteria</taxon>
        <taxon>Pseudomonadati</taxon>
        <taxon>Bacteroidota</taxon>
        <taxon>Cytophagia</taxon>
        <taxon>Cytophagales</taxon>
        <taxon>Marivirgaceae</taxon>
        <taxon>Marivirga</taxon>
    </lineage>
</organism>
<protein>
    <submittedName>
        <fullName evidence="2">SDR family NAD(P)-dependent oxidoreductase</fullName>
    </submittedName>
</protein>
<dbReference type="Gene3D" id="3.40.50.720">
    <property type="entry name" value="NAD(P)-binding Rossmann-like Domain"/>
    <property type="match status" value="1"/>
</dbReference>
<dbReference type="GO" id="GO:0016491">
    <property type="term" value="F:oxidoreductase activity"/>
    <property type="evidence" value="ECO:0007669"/>
    <property type="project" value="UniProtKB-KW"/>
</dbReference>
<keyword evidence="3" id="KW-1185">Reference proteome</keyword>